<keyword evidence="7" id="KW-1185">Reference proteome</keyword>
<dbReference type="InterPro" id="IPR057727">
    <property type="entry name" value="WCX_dom"/>
</dbReference>
<proteinExistence type="predicted"/>
<protein>
    <submittedName>
        <fullName evidence="6">DNA-binding transcriptional regulator</fullName>
    </submittedName>
</protein>
<dbReference type="InterPro" id="IPR001034">
    <property type="entry name" value="DeoR_HTH"/>
</dbReference>
<dbReference type="SUPFAM" id="SSF46785">
    <property type="entry name" value="Winged helix' DNA-binding domain"/>
    <property type="match status" value="1"/>
</dbReference>
<dbReference type="InterPro" id="IPR026881">
    <property type="entry name" value="WYL_dom"/>
</dbReference>
<feature type="domain" description="WCX" evidence="5">
    <location>
        <begin position="248"/>
        <end position="322"/>
    </location>
</feature>
<dbReference type="PANTHER" id="PTHR34580">
    <property type="match status" value="1"/>
</dbReference>
<keyword evidence="6" id="KW-0238">DNA-binding</keyword>
<name>A0ABQ6BXT8_9BURK</name>
<dbReference type="Pfam" id="PF13280">
    <property type="entry name" value="WYL"/>
    <property type="match status" value="1"/>
</dbReference>
<evidence type="ECO:0000313" key="6">
    <source>
        <dbReference type="EMBL" id="GLS12752.1"/>
    </source>
</evidence>
<evidence type="ECO:0000259" key="5">
    <source>
        <dbReference type="Pfam" id="PF25583"/>
    </source>
</evidence>
<accession>A0ABQ6BXT8</accession>
<feature type="domain" description="WYL" evidence="4">
    <location>
        <begin position="151"/>
        <end position="217"/>
    </location>
</feature>
<dbReference type="Proteomes" id="UP001156903">
    <property type="component" value="Unassembled WGS sequence"/>
</dbReference>
<dbReference type="InterPro" id="IPR036390">
    <property type="entry name" value="WH_DNA-bd_sf"/>
</dbReference>
<dbReference type="Pfam" id="PF08220">
    <property type="entry name" value="HTH_DeoR"/>
    <property type="match status" value="1"/>
</dbReference>
<dbReference type="RefSeq" id="WP_284306247.1">
    <property type="nucleotide sequence ID" value="NZ_BSPB01000001.1"/>
</dbReference>
<gene>
    <name evidence="6" type="ORF">GCM10007935_01780</name>
</gene>
<reference evidence="7" key="1">
    <citation type="journal article" date="2019" name="Int. J. Syst. Evol. Microbiol.">
        <title>The Global Catalogue of Microorganisms (GCM) 10K type strain sequencing project: providing services to taxonomists for standard genome sequencing and annotation.</title>
        <authorList>
            <consortium name="The Broad Institute Genomics Platform"/>
            <consortium name="The Broad Institute Genome Sequencing Center for Infectious Disease"/>
            <person name="Wu L."/>
            <person name="Ma J."/>
        </authorList>
    </citation>
    <scope>NUCLEOTIDE SEQUENCE [LARGE SCALE GENOMIC DNA]</scope>
    <source>
        <strain evidence="7">NBRC 109341</strain>
    </source>
</reference>
<comment type="caution">
    <text evidence="6">The sequence shown here is derived from an EMBL/GenBank/DDBJ whole genome shotgun (WGS) entry which is preliminary data.</text>
</comment>
<evidence type="ECO:0000259" key="4">
    <source>
        <dbReference type="Pfam" id="PF13280"/>
    </source>
</evidence>
<dbReference type="InterPro" id="IPR051534">
    <property type="entry name" value="CBASS_pafABC_assoc_protein"/>
</dbReference>
<evidence type="ECO:0000256" key="1">
    <source>
        <dbReference type="ARBA" id="ARBA00023015"/>
    </source>
</evidence>
<dbReference type="PANTHER" id="PTHR34580:SF3">
    <property type="entry name" value="PROTEIN PAFB"/>
    <property type="match status" value="1"/>
</dbReference>
<feature type="domain" description="HTH deoR-type" evidence="3">
    <location>
        <begin position="6"/>
        <end position="43"/>
    </location>
</feature>
<evidence type="ECO:0000256" key="2">
    <source>
        <dbReference type="ARBA" id="ARBA00023163"/>
    </source>
</evidence>
<dbReference type="InterPro" id="IPR036388">
    <property type="entry name" value="WH-like_DNA-bd_sf"/>
</dbReference>
<dbReference type="PROSITE" id="PS52050">
    <property type="entry name" value="WYL"/>
    <property type="match status" value="1"/>
</dbReference>
<dbReference type="PIRSF" id="PIRSF016838">
    <property type="entry name" value="PafC"/>
    <property type="match status" value="1"/>
</dbReference>
<dbReference type="InterPro" id="IPR028349">
    <property type="entry name" value="PafC-like"/>
</dbReference>
<dbReference type="Pfam" id="PF25583">
    <property type="entry name" value="WCX"/>
    <property type="match status" value="1"/>
</dbReference>
<dbReference type="EMBL" id="BSPB01000001">
    <property type="protein sequence ID" value="GLS12752.1"/>
    <property type="molecule type" value="Genomic_DNA"/>
</dbReference>
<sequence>MSKTERLHQLSKTLRQRRRVTLAELMQTLQVSRATLMRDLDWLRVELGHPIHWDHEARCYVWRESELAGEQPEEMAGLWLRPSEVLALVTLDQLLRDIQPGDLLRGHLQPLENRLTKMLKQSGLDRSAQSLLGRRVRVIGLWQRRVPPQCFETVGLALTQRLRLRIHYQARGSGQSSERSVSPQRLIHYRSNWLLDAWCHERDELRSFSLDNISQPQIEDTPAIDLPEDELDQTLGNGYGIFSGKEVQWATLRFSPERARWVAAEQWHPAQKGEWDSEGHWLLQIPYIDDRELVMDILRHTPEVEVLAPAALRERVLQRMRDGVARWGVS</sequence>
<keyword evidence="2" id="KW-0804">Transcription</keyword>
<evidence type="ECO:0000313" key="7">
    <source>
        <dbReference type="Proteomes" id="UP001156903"/>
    </source>
</evidence>
<dbReference type="GO" id="GO:0003677">
    <property type="term" value="F:DNA binding"/>
    <property type="evidence" value="ECO:0007669"/>
    <property type="project" value="UniProtKB-KW"/>
</dbReference>
<evidence type="ECO:0000259" key="3">
    <source>
        <dbReference type="Pfam" id="PF08220"/>
    </source>
</evidence>
<dbReference type="Gene3D" id="1.10.10.10">
    <property type="entry name" value="Winged helix-like DNA-binding domain superfamily/Winged helix DNA-binding domain"/>
    <property type="match status" value="1"/>
</dbReference>
<keyword evidence="1" id="KW-0805">Transcription regulation</keyword>
<organism evidence="6 7">
    <name type="scientific">Hydrogenophaga electricum</name>
    <dbReference type="NCBI Taxonomy" id="1230953"/>
    <lineage>
        <taxon>Bacteria</taxon>
        <taxon>Pseudomonadati</taxon>
        <taxon>Pseudomonadota</taxon>
        <taxon>Betaproteobacteria</taxon>
        <taxon>Burkholderiales</taxon>
        <taxon>Comamonadaceae</taxon>
        <taxon>Hydrogenophaga</taxon>
    </lineage>
</organism>